<dbReference type="NCBIfam" id="TIGR01549">
    <property type="entry name" value="HAD-SF-IA-v1"/>
    <property type="match status" value="1"/>
</dbReference>
<dbReference type="InterPro" id="IPR036412">
    <property type="entry name" value="HAD-like_sf"/>
</dbReference>
<gene>
    <name evidence="1" type="primary">yqaB_1</name>
    <name evidence="1" type="ORF">K239x_01290</name>
</gene>
<accession>A0A517NM37</accession>
<reference evidence="1 2" key="1">
    <citation type="submission" date="2019-02" db="EMBL/GenBank/DDBJ databases">
        <title>Deep-cultivation of Planctomycetes and their phenomic and genomic characterization uncovers novel biology.</title>
        <authorList>
            <person name="Wiegand S."/>
            <person name="Jogler M."/>
            <person name="Boedeker C."/>
            <person name="Pinto D."/>
            <person name="Vollmers J."/>
            <person name="Rivas-Marin E."/>
            <person name="Kohn T."/>
            <person name="Peeters S.H."/>
            <person name="Heuer A."/>
            <person name="Rast P."/>
            <person name="Oberbeckmann S."/>
            <person name="Bunk B."/>
            <person name="Jeske O."/>
            <person name="Meyerdierks A."/>
            <person name="Storesund J.E."/>
            <person name="Kallscheuer N."/>
            <person name="Luecker S."/>
            <person name="Lage O.M."/>
            <person name="Pohl T."/>
            <person name="Merkel B.J."/>
            <person name="Hornburger P."/>
            <person name="Mueller R.-W."/>
            <person name="Bruemmer F."/>
            <person name="Labrenz M."/>
            <person name="Spormann A.M."/>
            <person name="Op den Camp H."/>
            <person name="Overmann J."/>
            <person name="Amann R."/>
            <person name="Jetten M.S.M."/>
            <person name="Mascher T."/>
            <person name="Medema M.H."/>
            <person name="Devos D.P."/>
            <person name="Kaster A.-K."/>
            <person name="Ovreas L."/>
            <person name="Rohde M."/>
            <person name="Galperin M.Y."/>
            <person name="Jogler C."/>
        </authorList>
    </citation>
    <scope>NUCLEOTIDE SEQUENCE [LARGE SCALE GENOMIC DNA]</scope>
    <source>
        <strain evidence="1 2">K23_9</strain>
    </source>
</reference>
<dbReference type="NCBIfam" id="TIGR01509">
    <property type="entry name" value="HAD-SF-IA-v3"/>
    <property type="match status" value="1"/>
</dbReference>
<keyword evidence="2" id="KW-1185">Reference proteome</keyword>
<dbReference type="SUPFAM" id="SSF56784">
    <property type="entry name" value="HAD-like"/>
    <property type="match status" value="1"/>
</dbReference>
<dbReference type="Pfam" id="PF00702">
    <property type="entry name" value="Hydrolase"/>
    <property type="match status" value="1"/>
</dbReference>
<dbReference type="Proteomes" id="UP000319817">
    <property type="component" value="Chromosome"/>
</dbReference>
<dbReference type="CDD" id="cd07505">
    <property type="entry name" value="HAD_BPGM-like"/>
    <property type="match status" value="1"/>
</dbReference>
<dbReference type="PANTHER" id="PTHR43481">
    <property type="entry name" value="FRUCTOSE-1-PHOSPHATE PHOSPHATASE"/>
    <property type="match status" value="1"/>
</dbReference>
<dbReference type="EC" id="3.1.3.-" evidence="1"/>
<sequence length="170" mass="18770">MPAHYAGWRDALSQQGMTLAEETFFAHCGTPSRILIPRLAAESDIQIDYAKALDAKETFFLQSIDLLQAIDPIVQIASENRGKFPMAVASGGTRRLVQLQLQQINIIDWFDHVVTSEDTEKGKPDPDIFLEAAKRLGVAPNACQVYEDGEPGIEAARRAGMSCIDIRKLI</sequence>
<proteinExistence type="predicted"/>
<dbReference type="InterPro" id="IPR051806">
    <property type="entry name" value="HAD-like_SPP"/>
</dbReference>
<dbReference type="Gene3D" id="1.10.150.240">
    <property type="entry name" value="Putative phosphatase, domain 2"/>
    <property type="match status" value="1"/>
</dbReference>
<keyword evidence="1" id="KW-0378">Hydrolase</keyword>
<dbReference type="InterPro" id="IPR023198">
    <property type="entry name" value="PGP-like_dom2"/>
</dbReference>
<name>A0A517NM37_9BACT</name>
<dbReference type="EMBL" id="CP036526">
    <property type="protein sequence ID" value="QDT08196.1"/>
    <property type="molecule type" value="Genomic_DNA"/>
</dbReference>
<organism evidence="1 2">
    <name type="scientific">Stieleria marina</name>
    <dbReference type="NCBI Taxonomy" id="1930275"/>
    <lineage>
        <taxon>Bacteria</taxon>
        <taxon>Pseudomonadati</taxon>
        <taxon>Planctomycetota</taxon>
        <taxon>Planctomycetia</taxon>
        <taxon>Pirellulales</taxon>
        <taxon>Pirellulaceae</taxon>
        <taxon>Stieleria</taxon>
    </lineage>
</organism>
<evidence type="ECO:0000313" key="1">
    <source>
        <dbReference type="EMBL" id="QDT08196.1"/>
    </source>
</evidence>
<dbReference type="InterPro" id="IPR023214">
    <property type="entry name" value="HAD_sf"/>
</dbReference>
<dbReference type="GO" id="GO:0050308">
    <property type="term" value="F:sugar-phosphatase activity"/>
    <property type="evidence" value="ECO:0007669"/>
    <property type="project" value="TreeGrafter"/>
</dbReference>
<dbReference type="PANTHER" id="PTHR43481:SF4">
    <property type="entry name" value="GLYCEROL-1-PHOSPHATE PHOSPHOHYDROLASE 1-RELATED"/>
    <property type="match status" value="1"/>
</dbReference>
<evidence type="ECO:0000313" key="2">
    <source>
        <dbReference type="Proteomes" id="UP000319817"/>
    </source>
</evidence>
<dbReference type="InterPro" id="IPR006439">
    <property type="entry name" value="HAD-SF_hydro_IA"/>
</dbReference>
<dbReference type="AlphaFoldDB" id="A0A517NM37"/>
<dbReference type="Gene3D" id="3.40.50.1000">
    <property type="entry name" value="HAD superfamily/HAD-like"/>
    <property type="match status" value="1"/>
</dbReference>
<protein>
    <submittedName>
        <fullName evidence="1">Fructose-1-phosphate phosphatase YqaB</fullName>
        <ecNumber evidence="1">3.1.3.-</ecNumber>
    </submittedName>
</protein>